<comment type="caution">
    <text evidence="2">The sequence shown here is derived from an EMBL/GenBank/DDBJ whole genome shotgun (WGS) entry which is preliminary data.</text>
</comment>
<name>X8BGZ3_MYCXE</name>
<protein>
    <submittedName>
        <fullName evidence="2">Uncharacterized protein</fullName>
    </submittedName>
</protein>
<dbReference type="EMBL" id="JAOB01000042">
    <property type="protein sequence ID" value="EUA42305.1"/>
    <property type="molecule type" value="Genomic_DNA"/>
</dbReference>
<proteinExistence type="predicted"/>
<dbReference type="PATRIC" id="fig|1299334.3.peg.4328"/>
<reference evidence="2" key="1">
    <citation type="submission" date="2014-01" db="EMBL/GenBank/DDBJ databases">
        <authorList>
            <person name="Brown-Elliot B."/>
            <person name="Wallace R."/>
            <person name="Lenaerts A."/>
            <person name="Ordway D."/>
            <person name="DeGroote M.A."/>
            <person name="Parker T."/>
            <person name="Sizemore C."/>
            <person name="Tallon L.J."/>
            <person name="Sadzewicz L.K."/>
            <person name="Sengamalay N."/>
            <person name="Fraser C.M."/>
            <person name="Hine E."/>
            <person name="Shefchek K.A."/>
            <person name="Das S.P."/>
            <person name="Tettelin H."/>
        </authorList>
    </citation>
    <scope>NUCLEOTIDE SEQUENCE [LARGE SCALE GENOMIC DNA]</scope>
    <source>
        <strain evidence="2">4042</strain>
    </source>
</reference>
<feature type="compositionally biased region" description="Basic and acidic residues" evidence="1">
    <location>
        <begin position="1"/>
        <end position="25"/>
    </location>
</feature>
<dbReference type="AlphaFoldDB" id="X8BGZ3"/>
<gene>
    <name evidence="2" type="ORF">I553_6165</name>
</gene>
<evidence type="ECO:0000313" key="2">
    <source>
        <dbReference type="EMBL" id="EUA42305.1"/>
    </source>
</evidence>
<organism evidence="2">
    <name type="scientific">Mycobacterium xenopi 4042</name>
    <dbReference type="NCBI Taxonomy" id="1299334"/>
    <lineage>
        <taxon>Bacteria</taxon>
        <taxon>Bacillati</taxon>
        <taxon>Actinomycetota</taxon>
        <taxon>Actinomycetes</taxon>
        <taxon>Mycobacteriales</taxon>
        <taxon>Mycobacteriaceae</taxon>
        <taxon>Mycobacterium</taxon>
    </lineage>
</organism>
<evidence type="ECO:0000256" key="1">
    <source>
        <dbReference type="SAM" id="MobiDB-lite"/>
    </source>
</evidence>
<sequence>MAPATHDNRRGHPDHRPDGSHRPGECSDQTPTTASAGRHDTSRAAQVAQGIAHGTIPQEYVDAAAAAGKPFDAGKEGIDKFAESLPTGKHWAPGVAFSAQDIEVLKKLGRHIGYVGNALELGTGLYEVFGEDKSPLEVGAKAAGGFGGAYVGGEFLGTVGAAAGGPPGAFIGVLIGGTAGAFVGEAGVERAIEWLKE</sequence>
<feature type="region of interest" description="Disordered" evidence="1">
    <location>
        <begin position="1"/>
        <end position="49"/>
    </location>
</feature>
<accession>X8BGZ3</accession>